<dbReference type="PANTHER" id="PTHR43649:SF33">
    <property type="entry name" value="POLYGALACTURONAN_RHAMNOGALACTURONAN-BINDING PROTEIN YTCQ"/>
    <property type="match status" value="1"/>
</dbReference>
<evidence type="ECO:0000256" key="6">
    <source>
        <dbReference type="SAM" id="SignalP"/>
    </source>
</evidence>
<keyword evidence="4" id="KW-0564">Palmitate</keyword>
<evidence type="ECO:0000313" key="8">
    <source>
        <dbReference type="Proteomes" id="UP000259211"/>
    </source>
</evidence>
<evidence type="ECO:0000256" key="3">
    <source>
        <dbReference type="ARBA" id="ARBA00023136"/>
    </source>
</evidence>
<dbReference type="Gene3D" id="3.40.190.10">
    <property type="entry name" value="Periplasmic binding protein-like II"/>
    <property type="match status" value="2"/>
</dbReference>
<dbReference type="AlphaFoldDB" id="A0A3E2DNN3"/>
<dbReference type="PANTHER" id="PTHR43649">
    <property type="entry name" value="ARABINOSE-BINDING PROTEIN-RELATED"/>
    <property type="match status" value="1"/>
</dbReference>
<keyword evidence="1" id="KW-1003">Cell membrane</keyword>
<evidence type="ECO:0000256" key="4">
    <source>
        <dbReference type="ARBA" id="ARBA00023139"/>
    </source>
</evidence>
<dbReference type="Pfam" id="PF01547">
    <property type="entry name" value="SBP_bac_1"/>
    <property type="match status" value="1"/>
</dbReference>
<dbReference type="Proteomes" id="UP000259211">
    <property type="component" value="Unassembled WGS sequence"/>
</dbReference>
<dbReference type="InterPro" id="IPR006059">
    <property type="entry name" value="SBP"/>
</dbReference>
<reference evidence="7 8" key="1">
    <citation type="submission" date="2017-07" db="EMBL/GenBank/DDBJ databases">
        <authorList>
            <person name="Sun Z.S."/>
            <person name="Albrecht U."/>
            <person name="Echele G."/>
            <person name="Lee C.C."/>
        </authorList>
    </citation>
    <scope>NUCLEOTIDE SEQUENCE [LARGE SCALE GENOMIC DNA]</scope>
    <source>
        <strain evidence="7 8">P16-029</strain>
    </source>
</reference>
<feature type="signal peptide" evidence="6">
    <location>
        <begin position="1"/>
        <end position="23"/>
    </location>
</feature>
<accession>A0A3E2DNN3</accession>
<evidence type="ECO:0000256" key="5">
    <source>
        <dbReference type="ARBA" id="ARBA00023288"/>
    </source>
</evidence>
<comment type="caution">
    <text evidence="7">The sequence shown here is derived from an EMBL/GenBank/DDBJ whole genome shotgun (WGS) entry which is preliminary data.</text>
</comment>
<keyword evidence="3" id="KW-0472">Membrane</keyword>
<gene>
    <name evidence="7" type="ORF">CHT91_01480</name>
</gene>
<dbReference type="PROSITE" id="PS51257">
    <property type="entry name" value="PROKAR_LIPOPROTEIN"/>
    <property type="match status" value="1"/>
</dbReference>
<protein>
    <submittedName>
        <fullName evidence="7">ABC transporter substrate-binding protein</fullName>
    </submittedName>
</protein>
<dbReference type="InterPro" id="IPR050490">
    <property type="entry name" value="Bact_solute-bd_prot1"/>
</dbReference>
<feature type="chain" id="PRO_5039190944" evidence="6">
    <location>
        <begin position="24"/>
        <end position="446"/>
    </location>
</feature>
<sequence>MITRRTRRVASVAAMVAGTLVLGACGSSSEGSGSSSQSASQSAATSASGPVTIKYLHRLPDGEGMTKVADVVKKWNSEHPDIKVETTKFPGKANELMPKLEADVKAGTAPCLVQAGYAEVPDMYVKGLVQDVTSEAEKYKDHFSGAYGQMSVGDKVVGLPQDTGPLVYVYNEAEFKKLGIEVPKTSDELLTAAKKAAAKGKYILGFEPDEAQNSLSAQAAAAGAVWYSAEGDKWKVDTNGDKTKVVADFWQKALDDKSALTDARWSDAYTKALVNGKLIGNIAAAWETGFMLDALDKTLYNGQWRVAQLPPFGGSELTGPDGGSGVAVVKGCKYAAQAMQFNDWFNTQVDDLATQGLVPAAKGQVTTPEKMKKQFGGQDVMAELAKANEKLAPKFGYIPGFAVVGTKMNEKAADAAAGKVKVSDIFQTAQDTSVKALKDAGLPVNE</sequence>
<dbReference type="EMBL" id="NOWI01000001">
    <property type="protein sequence ID" value="RFT47006.1"/>
    <property type="molecule type" value="Genomic_DNA"/>
</dbReference>
<dbReference type="SUPFAM" id="SSF53850">
    <property type="entry name" value="Periplasmic binding protein-like II"/>
    <property type="match status" value="1"/>
</dbReference>
<evidence type="ECO:0000256" key="1">
    <source>
        <dbReference type="ARBA" id="ARBA00022475"/>
    </source>
</evidence>
<keyword evidence="2 6" id="KW-0732">Signal</keyword>
<evidence type="ECO:0000313" key="7">
    <source>
        <dbReference type="EMBL" id="RFT47006.1"/>
    </source>
</evidence>
<proteinExistence type="predicted"/>
<organism evidence="7 8">
    <name type="scientific">Cutibacterium avidum</name>
    <dbReference type="NCBI Taxonomy" id="33010"/>
    <lineage>
        <taxon>Bacteria</taxon>
        <taxon>Bacillati</taxon>
        <taxon>Actinomycetota</taxon>
        <taxon>Actinomycetes</taxon>
        <taxon>Propionibacteriales</taxon>
        <taxon>Propionibacteriaceae</taxon>
        <taxon>Cutibacterium</taxon>
    </lineage>
</organism>
<name>A0A3E2DNN3_9ACTN</name>
<keyword evidence="5" id="KW-0449">Lipoprotein</keyword>
<evidence type="ECO:0000256" key="2">
    <source>
        <dbReference type="ARBA" id="ARBA00022729"/>
    </source>
</evidence>